<dbReference type="InterPro" id="IPR058678">
    <property type="entry name" value="ARM_PUB"/>
</dbReference>
<dbReference type="AlphaFoldDB" id="A0A6P6T7W8"/>
<proteinExistence type="predicted"/>
<dbReference type="OrthoDB" id="10064100at2759"/>
<dbReference type="Gene3D" id="3.30.40.10">
    <property type="entry name" value="Zinc/RING finger domain, C3HC4 (zinc finger)"/>
    <property type="match status" value="1"/>
</dbReference>
<dbReference type="CDD" id="cd16664">
    <property type="entry name" value="RING-Ubox_PUB"/>
    <property type="match status" value="1"/>
</dbReference>
<comment type="catalytic activity">
    <reaction evidence="1">
        <text>S-ubiquitinyl-[E2 ubiquitin-conjugating enzyme]-L-cysteine + [acceptor protein]-L-lysine = [E2 ubiquitin-conjugating enzyme]-L-cysteine + N(6)-ubiquitinyl-[acceptor protein]-L-lysine.</text>
        <dbReference type="EC" id="2.3.2.27"/>
    </reaction>
</comment>
<evidence type="ECO:0000256" key="5">
    <source>
        <dbReference type="ARBA" id="ARBA00022786"/>
    </source>
</evidence>
<evidence type="ECO:0000256" key="4">
    <source>
        <dbReference type="ARBA" id="ARBA00022679"/>
    </source>
</evidence>
<dbReference type="InterPro" id="IPR003613">
    <property type="entry name" value="Ubox_domain"/>
</dbReference>
<dbReference type="GeneID" id="113698724"/>
<protein>
    <recommendedName>
        <fullName evidence="3">RING-type E3 ubiquitin transferase</fullName>
        <ecNumber evidence="3">2.3.2.27</ecNumber>
    </recommendedName>
</protein>
<dbReference type="PROSITE" id="PS51698">
    <property type="entry name" value="U_BOX"/>
    <property type="match status" value="1"/>
</dbReference>
<dbReference type="RefSeq" id="XP_027074439.2">
    <property type="nucleotide sequence ID" value="XM_027218638.2"/>
</dbReference>
<accession>A0A6P6T7W8</accession>
<comment type="pathway">
    <text evidence="2">Protein modification; protein ubiquitination.</text>
</comment>
<dbReference type="PANTHER" id="PTHR23315:SF240">
    <property type="entry name" value="U-BOX DOMAIN-CONTAINING PROTEIN 5"/>
    <property type="match status" value="1"/>
</dbReference>
<dbReference type="PANTHER" id="PTHR23315">
    <property type="entry name" value="U BOX DOMAIN-CONTAINING"/>
    <property type="match status" value="1"/>
</dbReference>
<name>A0A6P6T7W8_COFAR</name>
<dbReference type="SUPFAM" id="SSF48371">
    <property type="entry name" value="ARM repeat"/>
    <property type="match status" value="1"/>
</dbReference>
<keyword evidence="5" id="KW-0833">Ubl conjugation pathway</keyword>
<keyword evidence="4" id="KW-0808">Transferase</keyword>
<evidence type="ECO:0000256" key="3">
    <source>
        <dbReference type="ARBA" id="ARBA00012483"/>
    </source>
</evidence>
<dbReference type="SUPFAM" id="SSF57850">
    <property type="entry name" value="RING/U-box"/>
    <property type="match status" value="1"/>
</dbReference>
<dbReference type="Proteomes" id="UP001652660">
    <property type="component" value="Chromosome 7e"/>
</dbReference>
<dbReference type="GO" id="GO:0016567">
    <property type="term" value="P:protein ubiquitination"/>
    <property type="evidence" value="ECO:0007669"/>
    <property type="project" value="UniProtKB-UniPathway"/>
</dbReference>
<dbReference type="InterPro" id="IPR013083">
    <property type="entry name" value="Znf_RING/FYVE/PHD"/>
</dbReference>
<dbReference type="GO" id="GO:0061630">
    <property type="term" value="F:ubiquitin protein ligase activity"/>
    <property type="evidence" value="ECO:0007669"/>
    <property type="project" value="UniProtKB-EC"/>
</dbReference>
<sequence>MGSDVFEVTEALPSLNDIKVHRLMCAELIKLINSVSKILPETEEARPGCSTGIGALCLLNRAIGKAKLLLQHCSESSKLYLALTGDTILTRCQKSTNLLEQSLSQLQNMVPVMLAAEISKIISDLRVVAFSLDPSEEEAGKVLWELINQYRSPTDSTEETAFKAIQGATVRLHINSQKDLLIETRSIRKLLDKIGQNELPKRKILLFLQHLLKKYGKLIVKEQKETKLMQHEESIPLPSSSGQSVEVESRLLDRPDEAQSNTWSTPGIPEQFKCPLSLRLMYDPVVIASGLTFERMWIQRWFDEGHDVCPKTQKKLSHLSLTPNTVMKDLISKWCAKAGVTIPDPSMPAVYQPLEISSTSIASLSSSVNDLALPIDFSNSSIRATYAGQGSVTSHAQIANGVRFQCIGSAHEIDLEILYEMDSLPWEYRCKVVKDIQSFWKHEDRSCSSISCENLIPPLLKFLKDADDVHDVEALRTGCLLLSAFVKKCRSSTIPCLEEDTYALLASFLDTEVAEETIGVLEVLSCHQPCDYEIAASGALHHILRILDKQISGLQEPALKILCNLSAKSRIRSLMVPANFIPKLVPYFDDSALAGYSVAILKNLCDSEDTRAFLAETDGCIASLTKLLESDSQEDQEYTVGVLLSLCSQRIQYCDLVMEEGVIPGLVAISVNGNNKGKAMSVELLRLLRDGVSESEDCYDVIRDTSPHSKGRKSSSKVQEFFGKMSKFSKHGKKK</sequence>
<dbReference type="Pfam" id="PF25598">
    <property type="entry name" value="ARM_PUB"/>
    <property type="match status" value="1"/>
</dbReference>
<evidence type="ECO:0000256" key="2">
    <source>
        <dbReference type="ARBA" id="ARBA00004906"/>
    </source>
</evidence>
<gene>
    <name evidence="9" type="primary">LOC113698724</name>
</gene>
<feature type="domain" description="U-box" evidence="7">
    <location>
        <begin position="267"/>
        <end position="341"/>
    </location>
</feature>
<organism evidence="8 9">
    <name type="scientific">Coffea arabica</name>
    <name type="common">Arabian coffee</name>
    <dbReference type="NCBI Taxonomy" id="13443"/>
    <lineage>
        <taxon>Eukaryota</taxon>
        <taxon>Viridiplantae</taxon>
        <taxon>Streptophyta</taxon>
        <taxon>Embryophyta</taxon>
        <taxon>Tracheophyta</taxon>
        <taxon>Spermatophyta</taxon>
        <taxon>Magnoliopsida</taxon>
        <taxon>eudicotyledons</taxon>
        <taxon>Gunneridae</taxon>
        <taxon>Pentapetalae</taxon>
        <taxon>asterids</taxon>
        <taxon>lamiids</taxon>
        <taxon>Gentianales</taxon>
        <taxon>Rubiaceae</taxon>
        <taxon>Ixoroideae</taxon>
        <taxon>Gardenieae complex</taxon>
        <taxon>Bertiereae - Coffeeae clade</taxon>
        <taxon>Coffeeae</taxon>
        <taxon>Coffea</taxon>
    </lineage>
</organism>
<dbReference type="InterPro" id="IPR045210">
    <property type="entry name" value="RING-Ubox_PUB"/>
</dbReference>
<evidence type="ECO:0000256" key="6">
    <source>
        <dbReference type="SAM" id="MobiDB-lite"/>
    </source>
</evidence>
<reference evidence="9" key="2">
    <citation type="submission" date="2025-08" db="UniProtKB">
        <authorList>
            <consortium name="RefSeq"/>
        </authorList>
    </citation>
    <scope>IDENTIFICATION</scope>
    <source>
        <tissue evidence="9">Leaves</tissue>
    </source>
</reference>
<evidence type="ECO:0000313" key="9">
    <source>
        <dbReference type="RefSeq" id="XP_027074439.2"/>
    </source>
</evidence>
<evidence type="ECO:0000259" key="7">
    <source>
        <dbReference type="PROSITE" id="PS51698"/>
    </source>
</evidence>
<dbReference type="InterPro" id="IPR016024">
    <property type="entry name" value="ARM-type_fold"/>
</dbReference>
<evidence type="ECO:0000256" key="1">
    <source>
        <dbReference type="ARBA" id="ARBA00000900"/>
    </source>
</evidence>
<reference evidence="8" key="1">
    <citation type="journal article" date="2025" name="Foods">
        <title>Unveiling the Microbial Signatures of Arabica Coffee Cherries: Insights into Ripeness Specific Diversity, Functional Traits, and Implications for Quality and Safety.</title>
        <authorList>
            <consortium name="RefSeq"/>
            <person name="Tenea G.N."/>
            <person name="Cifuentes V."/>
            <person name="Reyes P."/>
            <person name="Cevallos-Vallejos M."/>
        </authorList>
    </citation>
    <scope>NUCLEOTIDE SEQUENCE [LARGE SCALE GENOMIC DNA]</scope>
</reference>
<dbReference type="UniPathway" id="UPA00143"/>
<dbReference type="Pfam" id="PF04564">
    <property type="entry name" value="U-box"/>
    <property type="match status" value="1"/>
</dbReference>
<feature type="region of interest" description="Disordered" evidence="6">
    <location>
        <begin position="703"/>
        <end position="735"/>
    </location>
</feature>
<dbReference type="SMART" id="SM00504">
    <property type="entry name" value="Ubox"/>
    <property type="match status" value="1"/>
</dbReference>
<dbReference type="Gene3D" id="1.25.10.10">
    <property type="entry name" value="Leucine-rich Repeat Variant"/>
    <property type="match status" value="2"/>
</dbReference>
<dbReference type="InterPro" id="IPR011989">
    <property type="entry name" value="ARM-like"/>
</dbReference>
<evidence type="ECO:0000313" key="8">
    <source>
        <dbReference type="Proteomes" id="UP001652660"/>
    </source>
</evidence>
<keyword evidence="8" id="KW-1185">Reference proteome</keyword>
<dbReference type="EC" id="2.3.2.27" evidence="3"/>